<evidence type="ECO:0000313" key="12">
    <source>
        <dbReference type="Proteomes" id="UP000617531"/>
    </source>
</evidence>
<comment type="similarity">
    <text evidence="2 7">Belongs to the PanB family.</text>
</comment>
<dbReference type="GO" id="GO:0003864">
    <property type="term" value="F:3-methyl-2-oxobutanoate hydroxymethyltransferase activity"/>
    <property type="evidence" value="ECO:0007669"/>
    <property type="project" value="UniProtKB-UniRule"/>
</dbReference>
<gene>
    <name evidence="7 11" type="primary">panB</name>
    <name evidence="11" type="ORF">GCM10011600_06250</name>
</gene>
<evidence type="ECO:0000256" key="7">
    <source>
        <dbReference type="HAMAP-Rule" id="MF_00156"/>
    </source>
</evidence>
<dbReference type="CDD" id="cd06557">
    <property type="entry name" value="KPHMT-like"/>
    <property type="match status" value="1"/>
</dbReference>
<keyword evidence="5 7" id="KW-0808">Transferase</keyword>
<dbReference type="FunFam" id="3.20.20.60:FF:000003">
    <property type="entry name" value="3-methyl-2-oxobutanoate hydroxymethyltransferase"/>
    <property type="match status" value="1"/>
</dbReference>
<feature type="binding site" evidence="7 9">
    <location>
        <position position="89"/>
    </location>
    <ligand>
        <name>3-methyl-2-oxobutanoate</name>
        <dbReference type="ChEBI" id="CHEBI:11851"/>
    </ligand>
</feature>
<protein>
    <recommendedName>
        <fullName evidence="7">3-methyl-2-oxobutanoate hydroxymethyltransferase</fullName>
        <ecNumber evidence="7">2.1.2.11</ecNumber>
    </recommendedName>
    <alternativeName>
        <fullName evidence="7">Ketopantoate hydroxymethyltransferase</fullName>
        <shortName evidence="7">KPHMT</shortName>
    </alternativeName>
</protein>
<dbReference type="PIRSF" id="PIRSF000388">
    <property type="entry name" value="Pantoate_hydroxy_MeTrfase"/>
    <property type="match status" value="1"/>
</dbReference>
<dbReference type="Proteomes" id="UP000617531">
    <property type="component" value="Unassembled WGS sequence"/>
</dbReference>
<evidence type="ECO:0000256" key="3">
    <source>
        <dbReference type="ARBA" id="ARBA00011424"/>
    </source>
</evidence>
<comment type="cofactor">
    <cofactor evidence="7 10">
        <name>Mg(2+)</name>
        <dbReference type="ChEBI" id="CHEBI:18420"/>
    </cofactor>
    <text evidence="7 10">Binds 1 Mg(2+) ion per subunit.</text>
</comment>
<feature type="binding site" evidence="7 9">
    <location>
        <begin position="50"/>
        <end position="51"/>
    </location>
    <ligand>
        <name>3-methyl-2-oxobutanoate</name>
        <dbReference type="ChEBI" id="CHEBI:11851"/>
    </ligand>
</feature>
<name>A0A8J3GNP6_9MICO</name>
<dbReference type="GO" id="GO:0005737">
    <property type="term" value="C:cytoplasm"/>
    <property type="evidence" value="ECO:0007669"/>
    <property type="project" value="UniProtKB-SubCell"/>
</dbReference>
<dbReference type="InterPro" id="IPR003700">
    <property type="entry name" value="Pantoate_hydroxy_MeTrfase"/>
</dbReference>
<proteinExistence type="inferred from homology"/>
<comment type="caution">
    <text evidence="11">The sequence shown here is derived from an EMBL/GenBank/DDBJ whole genome shotgun (WGS) entry which is preliminary data.</text>
</comment>
<dbReference type="Gene3D" id="3.20.20.60">
    <property type="entry name" value="Phosphoenolpyruvate-binding domains"/>
    <property type="match status" value="1"/>
</dbReference>
<keyword evidence="7" id="KW-0963">Cytoplasm</keyword>
<feature type="active site" description="Proton acceptor" evidence="7 8">
    <location>
        <position position="188"/>
    </location>
</feature>
<sequence>MADEVVKRVRTRHFHNAKQQGIKITGLTSYDMLTAAIFDKAGIDFLLVGDSAGNNVLGYDTTVPVTLDDLIPLTRGVASAVKRAFVVADMPFGSYETSADEALHTAFRFMKETGAHAVKLEGGVRSAEQIRRIVSAGIPVMAHIGFTPQSEHQLGGHVIQGRGESGVEALLADAKAVEAAGAFAVVLEMVPNAAAKRVTEEVSIPTISVGAGPHCDGQLLVWTDWAGLTTGRIPKFVKQYANLAQVLGDAATTWAADVASGAYPAPEHSYDDD</sequence>
<feature type="binding site" evidence="7 9">
    <location>
        <position position="119"/>
    </location>
    <ligand>
        <name>3-methyl-2-oxobutanoate</name>
        <dbReference type="ChEBI" id="CHEBI:11851"/>
    </ligand>
</feature>
<dbReference type="PANTHER" id="PTHR20881">
    <property type="entry name" value="3-METHYL-2-OXOBUTANOATE HYDROXYMETHYLTRANSFERASE"/>
    <property type="match status" value="1"/>
</dbReference>
<organism evidence="11 12">
    <name type="scientific">Pseudolysinimonas yzui</name>
    <dbReference type="NCBI Taxonomy" id="2708254"/>
    <lineage>
        <taxon>Bacteria</taxon>
        <taxon>Bacillati</taxon>
        <taxon>Actinomycetota</taxon>
        <taxon>Actinomycetes</taxon>
        <taxon>Micrococcales</taxon>
        <taxon>Microbacteriaceae</taxon>
        <taxon>Pseudolysinimonas</taxon>
    </lineage>
</organism>
<evidence type="ECO:0000313" key="11">
    <source>
        <dbReference type="EMBL" id="GHF08195.1"/>
    </source>
</evidence>
<dbReference type="EMBL" id="BNAI01000001">
    <property type="protein sequence ID" value="GHF08195.1"/>
    <property type="molecule type" value="Genomic_DNA"/>
</dbReference>
<accession>A0A8J3GNP6</accession>
<dbReference type="PANTHER" id="PTHR20881:SF0">
    <property type="entry name" value="3-METHYL-2-OXOBUTANOATE HYDROXYMETHYLTRANSFERASE"/>
    <property type="match status" value="1"/>
</dbReference>
<comment type="subunit">
    <text evidence="3 7">Homodecamer; pentamer of dimers.</text>
</comment>
<reference evidence="11" key="1">
    <citation type="journal article" date="2014" name="Int. J. Syst. Evol. Microbiol.">
        <title>Complete genome sequence of Corynebacterium casei LMG S-19264T (=DSM 44701T), isolated from a smear-ripened cheese.</title>
        <authorList>
            <consortium name="US DOE Joint Genome Institute (JGI-PGF)"/>
            <person name="Walter F."/>
            <person name="Albersmeier A."/>
            <person name="Kalinowski J."/>
            <person name="Ruckert C."/>
        </authorList>
    </citation>
    <scope>NUCLEOTIDE SEQUENCE</scope>
    <source>
        <strain evidence="11">CGMCC 1.16548</strain>
    </source>
</reference>
<feature type="binding site" evidence="7 10">
    <location>
        <position position="50"/>
    </location>
    <ligand>
        <name>Mg(2+)</name>
        <dbReference type="ChEBI" id="CHEBI:18420"/>
    </ligand>
</feature>
<comment type="catalytic activity">
    <reaction evidence="7">
        <text>(6R)-5,10-methylene-5,6,7,8-tetrahydrofolate + 3-methyl-2-oxobutanoate + H2O = 2-dehydropantoate + (6S)-5,6,7,8-tetrahydrofolate</text>
        <dbReference type="Rhea" id="RHEA:11824"/>
        <dbReference type="ChEBI" id="CHEBI:11561"/>
        <dbReference type="ChEBI" id="CHEBI:11851"/>
        <dbReference type="ChEBI" id="CHEBI:15377"/>
        <dbReference type="ChEBI" id="CHEBI:15636"/>
        <dbReference type="ChEBI" id="CHEBI:57453"/>
        <dbReference type="EC" id="2.1.2.11"/>
    </reaction>
</comment>
<dbReference type="GO" id="GO:0000287">
    <property type="term" value="F:magnesium ion binding"/>
    <property type="evidence" value="ECO:0007669"/>
    <property type="project" value="TreeGrafter"/>
</dbReference>
<evidence type="ECO:0000256" key="9">
    <source>
        <dbReference type="PIRSR" id="PIRSR000388-2"/>
    </source>
</evidence>
<comment type="function">
    <text evidence="6 7">Catalyzes the reversible reaction in which hydroxymethyl group from 5,10-methylenetetrahydrofolate is transferred onto alpha-ketoisovalerate to form ketopantoate.</text>
</comment>
<dbReference type="SUPFAM" id="SSF51621">
    <property type="entry name" value="Phosphoenolpyruvate/pyruvate domain"/>
    <property type="match status" value="1"/>
</dbReference>
<comment type="pathway">
    <text evidence="1 7">Cofactor biosynthesis; (R)-pantothenate biosynthesis; (R)-pantoate from 3-methyl-2-oxobutanoate: step 1/2.</text>
</comment>
<evidence type="ECO:0000256" key="8">
    <source>
        <dbReference type="PIRSR" id="PIRSR000388-1"/>
    </source>
</evidence>
<dbReference type="AlphaFoldDB" id="A0A8J3GNP6"/>
<keyword evidence="12" id="KW-1185">Reference proteome</keyword>
<keyword evidence="7 10" id="KW-0479">Metal-binding</keyword>
<dbReference type="EC" id="2.1.2.11" evidence="7"/>
<dbReference type="InterPro" id="IPR040442">
    <property type="entry name" value="Pyrv_kinase-like_dom_sf"/>
</dbReference>
<dbReference type="NCBIfam" id="NF001452">
    <property type="entry name" value="PRK00311.1"/>
    <property type="match status" value="1"/>
</dbReference>
<dbReference type="RefSeq" id="WP_191281894.1">
    <property type="nucleotide sequence ID" value="NZ_BNAI01000001.1"/>
</dbReference>
<evidence type="ECO:0000256" key="5">
    <source>
        <dbReference type="ARBA" id="ARBA00022679"/>
    </source>
</evidence>
<keyword evidence="7 10" id="KW-0460">Magnesium</keyword>
<evidence type="ECO:0000256" key="6">
    <source>
        <dbReference type="ARBA" id="ARBA00056497"/>
    </source>
</evidence>
<reference evidence="11" key="2">
    <citation type="submission" date="2020-09" db="EMBL/GenBank/DDBJ databases">
        <authorList>
            <person name="Sun Q."/>
            <person name="Zhou Y."/>
        </authorList>
    </citation>
    <scope>NUCLEOTIDE SEQUENCE</scope>
    <source>
        <strain evidence="11">CGMCC 1.16548</strain>
    </source>
</reference>
<dbReference type="InterPro" id="IPR015813">
    <property type="entry name" value="Pyrv/PenolPyrv_kinase-like_dom"/>
</dbReference>
<evidence type="ECO:0000256" key="2">
    <source>
        <dbReference type="ARBA" id="ARBA00008676"/>
    </source>
</evidence>
<feature type="binding site" evidence="7 10">
    <location>
        <position position="121"/>
    </location>
    <ligand>
        <name>Mg(2+)</name>
        <dbReference type="ChEBI" id="CHEBI:18420"/>
    </ligand>
</feature>
<dbReference type="NCBIfam" id="TIGR00222">
    <property type="entry name" value="panB"/>
    <property type="match status" value="1"/>
</dbReference>
<keyword evidence="4 7" id="KW-0566">Pantothenate biosynthesis</keyword>
<evidence type="ECO:0000256" key="1">
    <source>
        <dbReference type="ARBA" id="ARBA00005033"/>
    </source>
</evidence>
<dbReference type="HAMAP" id="MF_00156">
    <property type="entry name" value="PanB"/>
    <property type="match status" value="1"/>
</dbReference>
<feature type="binding site" evidence="7 10">
    <location>
        <position position="89"/>
    </location>
    <ligand>
        <name>Mg(2+)</name>
        <dbReference type="ChEBI" id="CHEBI:18420"/>
    </ligand>
</feature>
<dbReference type="Pfam" id="PF02548">
    <property type="entry name" value="Pantoate_transf"/>
    <property type="match status" value="1"/>
</dbReference>
<evidence type="ECO:0000256" key="4">
    <source>
        <dbReference type="ARBA" id="ARBA00022655"/>
    </source>
</evidence>
<dbReference type="GO" id="GO:0015940">
    <property type="term" value="P:pantothenate biosynthetic process"/>
    <property type="evidence" value="ECO:0007669"/>
    <property type="project" value="UniProtKB-UniRule"/>
</dbReference>
<evidence type="ECO:0000256" key="10">
    <source>
        <dbReference type="PIRSR" id="PIRSR000388-3"/>
    </source>
</evidence>
<comment type="subcellular location">
    <subcellularLocation>
        <location evidence="7">Cytoplasm</location>
    </subcellularLocation>
</comment>
<dbReference type="UniPathway" id="UPA00028">
    <property type="reaction ID" value="UER00003"/>
</dbReference>